<evidence type="ECO:0000256" key="3">
    <source>
        <dbReference type="PIRSR" id="PIRSR000390-1"/>
    </source>
</evidence>
<comment type="similarity">
    <text evidence="2 5">Belongs to the DegT/DnrJ/EryC1 family.</text>
</comment>
<dbReference type="GO" id="GO:0030170">
    <property type="term" value="F:pyridoxal phosphate binding"/>
    <property type="evidence" value="ECO:0007669"/>
    <property type="project" value="TreeGrafter"/>
</dbReference>
<evidence type="ECO:0000256" key="1">
    <source>
        <dbReference type="ARBA" id="ARBA00022898"/>
    </source>
</evidence>
<dbReference type="GO" id="GO:0008483">
    <property type="term" value="F:transaminase activity"/>
    <property type="evidence" value="ECO:0007669"/>
    <property type="project" value="TreeGrafter"/>
</dbReference>
<sequence length="389" mass="42962">MTTPAAPPFLVFGAPAIGEEEIAEVEACLRSGWLGTGPRVARFERDFAAWRGVRPSQVAAVNSCTAALHVSMVAAGLEPGSEVITTPLTFCATVNAILHAGLTPVLADVDPLTQNIDPDAIEAAITPRTRAILPVHFAGRPCAMDRLMAIAARHGLRVIEDCAHAVETEFHGRPAGTFGDFGCYSFYVTKNVVTGEGGMILGRDEEHVARARILALHGMSKDAWHRFGDKGYRHYQVVECGFKYNMMDLQAAIGLHQLARVEANWRRRRELWRRYDEAFADLPLTLPATPEPDTRHGHHLYTVMVDEARCGIARDDFLDGMNAACIGTGVHYLSIPEHPYYQQRFGWRPEQWPHAMHLGRQTVSLPLSPGMTDADAERVIDAVRGLIRR</sequence>
<dbReference type="InterPro" id="IPR000653">
    <property type="entry name" value="DegT/StrS_aminotransferase"/>
</dbReference>
<dbReference type="InterPro" id="IPR015421">
    <property type="entry name" value="PyrdxlP-dep_Trfase_major"/>
</dbReference>
<name>A0A316HUA5_9GAMM</name>
<dbReference type="EMBL" id="QGHC01000010">
    <property type="protein sequence ID" value="PWK84783.1"/>
    <property type="molecule type" value="Genomic_DNA"/>
</dbReference>
<accession>A0A316HUA5</accession>
<dbReference type="SUPFAM" id="SSF53383">
    <property type="entry name" value="PLP-dependent transferases"/>
    <property type="match status" value="1"/>
</dbReference>
<dbReference type="Gene3D" id="3.90.1150.10">
    <property type="entry name" value="Aspartate Aminotransferase, domain 1"/>
    <property type="match status" value="1"/>
</dbReference>
<dbReference type="PANTHER" id="PTHR30244">
    <property type="entry name" value="TRANSAMINASE"/>
    <property type="match status" value="1"/>
</dbReference>
<evidence type="ECO:0000256" key="4">
    <source>
        <dbReference type="PIRSR" id="PIRSR000390-2"/>
    </source>
</evidence>
<evidence type="ECO:0000256" key="5">
    <source>
        <dbReference type="RuleBase" id="RU004508"/>
    </source>
</evidence>
<dbReference type="GO" id="GO:0000271">
    <property type="term" value="P:polysaccharide biosynthetic process"/>
    <property type="evidence" value="ECO:0007669"/>
    <property type="project" value="TreeGrafter"/>
</dbReference>
<feature type="active site" description="Proton acceptor" evidence="3">
    <location>
        <position position="190"/>
    </location>
</feature>
<dbReference type="PANTHER" id="PTHR30244:SF34">
    <property type="entry name" value="DTDP-4-AMINO-4,6-DIDEOXYGALACTOSE TRANSAMINASE"/>
    <property type="match status" value="1"/>
</dbReference>
<evidence type="ECO:0000313" key="6">
    <source>
        <dbReference type="EMBL" id="PWK84783.1"/>
    </source>
</evidence>
<protein>
    <submittedName>
        <fullName evidence="6">dTDP-4-amino-4,6-dideoxygalactose transaminase</fullName>
    </submittedName>
</protein>
<dbReference type="CDD" id="cd00616">
    <property type="entry name" value="AHBA_syn"/>
    <property type="match status" value="1"/>
</dbReference>
<dbReference type="Pfam" id="PF01041">
    <property type="entry name" value="DegT_DnrJ_EryC1"/>
    <property type="match status" value="1"/>
</dbReference>
<evidence type="ECO:0000313" key="7">
    <source>
        <dbReference type="Proteomes" id="UP000245812"/>
    </source>
</evidence>
<dbReference type="InterPro" id="IPR015422">
    <property type="entry name" value="PyrdxlP-dep_Trfase_small"/>
</dbReference>
<gene>
    <name evidence="6" type="ORF">C7456_11084</name>
</gene>
<dbReference type="Gene3D" id="3.40.640.10">
    <property type="entry name" value="Type I PLP-dependent aspartate aminotransferase-like (Major domain)"/>
    <property type="match status" value="1"/>
</dbReference>
<proteinExistence type="inferred from homology"/>
<organism evidence="6 7">
    <name type="scientific">Fulvimonas soli</name>
    <dbReference type="NCBI Taxonomy" id="155197"/>
    <lineage>
        <taxon>Bacteria</taxon>
        <taxon>Pseudomonadati</taxon>
        <taxon>Pseudomonadota</taxon>
        <taxon>Gammaproteobacteria</taxon>
        <taxon>Lysobacterales</taxon>
        <taxon>Rhodanobacteraceae</taxon>
        <taxon>Fulvimonas</taxon>
    </lineage>
</organism>
<reference evidence="6 7" key="1">
    <citation type="submission" date="2018-05" db="EMBL/GenBank/DDBJ databases">
        <title>Genomic Encyclopedia of Type Strains, Phase IV (KMG-IV): sequencing the most valuable type-strain genomes for metagenomic binning, comparative biology and taxonomic classification.</title>
        <authorList>
            <person name="Goeker M."/>
        </authorList>
    </citation>
    <scope>NUCLEOTIDE SEQUENCE [LARGE SCALE GENOMIC DNA]</scope>
    <source>
        <strain evidence="6 7">DSM 14263</strain>
    </source>
</reference>
<dbReference type="RefSeq" id="WP_109724348.1">
    <property type="nucleotide sequence ID" value="NZ_MSZV01000025.1"/>
</dbReference>
<dbReference type="InterPro" id="IPR015424">
    <property type="entry name" value="PyrdxlP-dep_Trfase"/>
</dbReference>
<evidence type="ECO:0000256" key="2">
    <source>
        <dbReference type="ARBA" id="ARBA00037999"/>
    </source>
</evidence>
<comment type="caution">
    <text evidence="6">The sequence shown here is derived from an EMBL/GenBank/DDBJ whole genome shotgun (WGS) entry which is preliminary data.</text>
</comment>
<keyword evidence="7" id="KW-1185">Reference proteome</keyword>
<dbReference type="OrthoDB" id="9804264at2"/>
<keyword evidence="1 4" id="KW-0663">Pyridoxal phosphate</keyword>
<dbReference type="PIRSF" id="PIRSF000390">
    <property type="entry name" value="PLP_StrS"/>
    <property type="match status" value="1"/>
</dbReference>
<feature type="modified residue" description="N6-(pyridoxal phosphate)lysine" evidence="4">
    <location>
        <position position="190"/>
    </location>
</feature>
<dbReference type="AlphaFoldDB" id="A0A316HUA5"/>
<dbReference type="Proteomes" id="UP000245812">
    <property type="component" value="Unassembled WGS sequence"/>
</dbReference>